<evidence type="ECO:0000256" key="3">
    <source>
        <dbReference type="ARBA" id="ARBA00023125"/>
    </source>
</evidence>
<sequence length="308" mass="33703">MKSLPPKDPVTALTFSRLRALNAVTETGSFSAAARRLGVSQATVSQQVRDLERALGVEFFRRSANDMLPTSLCQQLYETARQIEDGTGRIAEILRQHRTMKHGELRVGLGQPLPGMALIRAFRAKFPGVDVKIEMGSWGRIVDAVGEGRVDVGVLPEPPDQDRFRRRQIQSQSVVAIVHPGHPLAGRTAIGCADLMSERLIFRTAGSSTQKVVDEGFRRAGLAPRPSIVMDTRDGVLDAVSHDLGVGFMWSKGASRQAELAQVPCREMSRERADHVFALRTTSNPLGNAFFALEPEREESSYKGGSSV</sequence>
<dbReference type="Proteomes" id="UP000187059">
    <property type="component" value="Chromosome"/>
</dbReference>
<dbReference type="GO" id="GO:0003677">
    <property type="term" value="F:DNA binding"/>
    <property type="evidence" value="ECO:0007669"/>
    <property type="project" value="UniProtKB-KW"/>
</dbReference>
<dbReference type="Pfam" id="PF03466">
    <property type="entry name" value="LysR_substrate"/>
    <property type="match status" value="1"/>
</dbReference>
<dbReference type="SUPFAM" id="SSF46785">
    <property type="entry name" value="Winged helix' DNA-binding domain"/>
    <property type="match status" value="1"/>
</dbReference>
<organism evidence="6 7">
    <name type="scientific">Salipiger abyssi</name>
    <dbReference type="NCBI Taxonomy" id="1250539"/>
    <lineage>
        <taxon>Bacteria</taxon>
        <taxon>Pseudomonadati</taxon>
        <taxon>Pseudomonadota</taxon>
        <taxon>Alphaproteobacteria</taxon>
        <taxon>Rhodobacterales</taxon>
        <taxon>Roseobacteraceae</taxon>
        <taxon>Salipiger</taxon>
    </lineage>
</organism>
<dbReference type="GO" id="GO:0032993">
    <property type="term" value="C:protein-DNA complex"/>
    <property type="evidence" value="ECO:0007669"/>
    <property type="project" value="TreeGrafter"/>
</dbReference>
<name>A0A1P8UZL9_9RHOB</name>
<evidence type="ECO:0000313" key="7">
    <source>
        <dbReference type="Proteomes" id="UP000187059"/>
    </source>
</evidence>
<protein>
    <submittedName>
        <fullName evidence="6">Transcriptional regulator</fullName>
    </submittedName>
</protein>
<dbReference type="PANTHER" id="PTHR30346">
    <property type="entry name" value="TRANSCRIPTIONAL DUAL REGULATOR HCAR-RELATED"/>
    <property type="match status" value="1"/>
</dbReference>
<reference evidence="6 7" key="1">
    <citation type="submission" date="2016-04" db="EMBL/GenBank/DDBJ databases">
        <title>Deep-sea bacteria in the southern Pacific.</title>
        <authorList>
            <person name="Tang K."/>
        </authorList>
    </citation>
    <scope>NUCLEOTIDE SEQUENCE [LARGE SCALE GENOMIC DNA]</scope>
    <source>
        <strain evidence="6 7">JLT2014</strain>
    </source>
</reference>
<dbReference type="EMBL" id="CP015093">
    <property type="protein sequence ID" value="APZ54818.1"/>
    <property type="molecule type" value="Genomic_DNA"/>
</dbReference>
<dbReference type="CDD" id="cd05466">
    <property type="entry name" value="PBP2_LTTR_substrate"/>
    <property type="match status" value="1"/>
</dbReference>
<keyword evidence="3" id="KW-0238">DNA-binding</keyword>
<dbReference type="PRINTS" id="PR00039">
    <property type="entry name" value="HTHLYSR"/>
</dbReference>
<dbReference type="InterPro" id="IPR036388">
    <property type="entry name" value="WH-like_DNA-bd_sf"/>
</dbReference>
<feature type="domain" description="HTH lysR-type" evidence="5">
    <location>
        <begin position="13"/>
        <end position="70"/>
    </location>
</feature>
<evidence type="ECO:0000256" key="4">
    <source>
        <dbReference type="ARBA" id="ARBA00023163"/>
    </source>
</evidence>
<dbReference type="InterPro" id="IPR000847">
    <property type="entry name" value="LysR_HTH_N"/>
</dbReference>
<dbReference type="PANTHER" id="PTHR30346:SF0">
    <property type="entry name" value="HCA OPERON TRANSCRIPTIONAL ACTIVATOR HCAR"/>
    <property type="match status" value="1"/>
</dbReference>
<dbReference type="Pfam" id="PF00126">
    <property type="entry name" value="HTH_1"/>
    <property type="match status" value="1"/>
</dbReference>
<evidence type="ECO:0000256" key="1">
    <source>
        <dbReference type="ARBA" id="ARBA00009437"/>
    </source>
</evidence>
<dbReference type="InterPro" id="IPR011991">
    <property type="entry name" value="ArsR-like_HTH"/>
</dbReference>
<dbReference type="PROSITE" id="PS50931">
    <property type="entry name" value="HTH_LYSR"/>
    <property type="match status" value="1"/>
</dbReference>
<dbReference type="InterPro" id="IPR036390">
    <property type="entry name" value="WH_DNA-bd_sf"/>
</dbReference>
<evidence type="ECO:0000259" key="5">
    <source>
        <dbReference type="PROSITE" id="PS50931"/>
    </source>
</evidence>
<dbReference type="SUPFAM" id="SSF53850">
    <property type="entry name" value="Periplasmic binding protein-like II"/>
    <property type="match status" value="1"/>
</dbReference>
<keyword evidence="4" id="KW-0804">Transcription</keyword>
<proteinExistence type="inferred from homology"/>
<dbReference type="STRING" id="1250539.Ga0080574_TMP4484"/>
<comment type="similarity">
    <text evidence="1">Belongs to the LysR transcriptional regulatory family.</text>
</comment>
<dbReference type="CDD" id="cd00090">
    <property type="entry name" value="HTH_ARSR"/>
    <property type="match status" value="1"/>
</dbReference>
<dbReference type="AlphaFoldDB" id="A0A1P8UZL9"/>
<evidence type="ECO:0000313" key="6">
    <source>
        <dbReference type="EMBL" id="APZ54818.1"/>
    </source>
</evidence>
<keyword evidence="2" id="KW-0805">Transcription regulation</keyword>
<evidence type="ECO:0000256" key="2">
    <source>
        <dbReference type="ARBA" id="ARBA00023015"/>
    </source>
</evidence>
<keyword evidence="7" id="KW-1185">Reference proteome</keyword>
<dbReference type="Gene3D" id="3.40.190.290">
    <property type="match status" value="1"/>
</dbReference>
<dbReference type="KEGG" id="paby:Ga0080574_TMP4484"/>
<dbReference type="Gene3D" id="1.10.10.10">
    <property type="entry name" value="Winged helix-like DNA-binding domain superfamily/Winged helix DNA-binding domain"/>
    <property type="match status" value="1"/>
</dbReference>
<dbReference type="GO" id="GO:0003700">
    <property type="term" value="F:DNA-binding transcription factor activity"/>
    <property type="evidence" value="ECO:0007669"/>
    <property type="project" value="InterPro"/>
</dbReference>
<dbReference type="InterPro" id="IPR005119">
    <property type="entry name" value="LysR_subst-bd"/>
</dbReference>
<gene>
    <name evidence="6" type="ORF">Ga0080574_TMP4484</name>
</gene>
<accession>A0A1P8UZL9</accession>